<name>A0ABP9MDD1_9BURK</name>
<evidence type="ECO:0000259" key="6">
    <source>
        <dbReference type="Pfam" id="PF00924"/>
    </source>
</evidence>
<reference evidence="8" key="1">
    <citation type="journal article" date="2019" name="Int. J. Syst. Evol. Microbiol.">
        <title>The Global Catalogue of Microorganisms (GCM) 10K type strain sequencing project: providing services to taxonomists for standard genome sequencing and annotation.</title>
        <authorList>
            <consortium name="The Broad Institute Genomics Platform"/>
            <consortium name="The Broad Institute Genome Sequencing Center for Infectious Disease"/>
            <person name="Wu L."/>
            <person name="Ma J."/>
        </authorList>
    </citation>
    <scope>NUCLEOTIDE SEQUENCE [LARGE SCALE GENOMIC DNA]</scope>
    <source>
        <strain evidence="8">JCM 18423</strain>
    </source>
</reference>
<dbReference type="InterPro" id="IPR023408">
    <property type="entry name" value="MscS_beta-dom_sf"/>
</dbReference>
<dbReference type="Gene3D" id="2.30.30.60">
    <property type="match status" value="1"/>
</dbReference>
<feature type="transmembrane region" description="Helical" evidence="5">
    <location>
        <begin position="148"/>
        <end position="165"/>
    </location>
</feature>
<evidence type="ECO:0000313" key="7">
    <source>
        <dbReference type="EMBL" id="GAA5092750.1"/>
    </source>
</evidence>
<dbReference type="InterPro" id="IPR030192">
    <property type="entry name" value="YbdG"/>
</dbReference>
<feature type="transmembrane region" description="Helical" evidence="5">
    <location>
        <begin position="78"/>
        <end position="97"/>
    </location>
</feature>
<accession>A0ABP9MDD1</accession>
<dbReference type="InterPro" id="IPR010920">
    <property type="entry name" value="LSM_dom_sf"/>
</dbReference>
<evidence type="ECO:0000256" key="3">
    <source>
        <dbReference type="ARBA" id="ARBA00022989"/>
    </source>
</evidence>
<dbReference type="RefSeq" id="WP_345371584.1">
    <property type="nucleotide sequence ID" value="NZ_BAABKD010000011.1"/>
</dbReference>
<feature type="domain" description="Mechanosensitive ion channel MscS" evidence="6">
    <location>
        <begin position="190"/>
        <end position="258"/>
    </location>
</feature>
<organism evidence="7 8">
    <name type="scientific">Paenalcaligenes hermetiae</name>
    <dbReference type="NCBI Taxonomy" id="1157987"/>
    <lineage>
        <taxon>Bacteria</taxon>
        <taxon>Pseudomonadati</taxon>
        <taxon>Pseudomonadota</taxon>
        <taxon>Betaproteobacteria</taxon>
        <taxon>Burkholderiales</taxon>
        <taxon>Alcaligenaceae</taxon>
        <taxon>Paenalcaligenes</taxon>
    </lineage>
</organism>
<dbReference type="PANTHER" id="PTHR30414">
    <property type="entry name" value="MINICONDUCTANCE MECHANOSENSITIVE CHANNEL YBDG"/>
    <property type="match status" value="1"/>
</dbReference>
<evidence type="ECO:0000256" key="2">
    <source>
        <dbReference type="ARBA" id="ARBA00022692"/>
    </source>
</evidence>
<evidence type="ECO:0000256" key="4">
    <source>
        <dbReference type="ARBA" id="ARBA00023136"/>
    </source>
</evidence>
<sequence>MENTLQVSDWHVEEWLYQHLPETWMQITAAVIILVTVYALLHWGTSVAMRIVLGRFLLTIGKSEWLTALQQRRVREHLSASIPLFITATGLGMIPVGQQTLEVIARLVLAVSLFFLFRGISALLLTAQDVYESKKQDQTRSIKGYLQLIRIAFWCIAFIILVSVLTNKSPLLMISGLGALSAVLLLVFKDTLLSLVASAQMSTNDMLRIGDWIEMPQAGADGYVIDIALHTVKVQNWDKTVTTIPTYKLFSESYRNWRQMFESGGRRIKRSLRIDARTVRFLREDEIQALRRFSLLKDYLEQKETLLKQANYDETGGAKDPVNCRRLTNLGTFRAYANEYIKNKEGVHPDMTMMVRMMEPTAEGIPMEVYCFSSDTAWVNYEALQGDIFDHLIAILPEMGLRLYQAPAGADLAGAFHPQNVAKTDLAPIDARA</sequence>
<comment type="caution">
    <text evidence="7">The sequence shown here is derived from an EMBL/GenBank/DDBJ whole genome shotgun (WGS) entry which is preliminary data.</text>
</comment>
<gene>
    <name evidence="7" type="ORF">GCM10023337_20530</name>
</gene>
<dbReference type="PANTHER" id="PTHR30414:SF0">
    <property type="entry name" value="MINICONDUCTANCE MECHANOSENSITIVE CHANNEL YBDG"/>
    <property type="match status" value="1"/>
</dbReference>
<comment type="subcellular location">
    <subcellularLocation>
        <location evidence="1">Membrane</location>
    </subcellularLocation>
</comment>
<dbReference type="InterPro" id="IPR006685">
    <property type="entry name" value="MscS_channel_2nd"/>
</dbReference>
<keyword evidence="3 5" id="KW-1133">Transmembrane helix</keyword>
<dbReference type="SUPFAM" id="SSF50182">
    <property type="entry name" value="Sm-like ribonucleoproteins"/>
    <property type="match status" value="1"/>
</dbReference>
<feature type="transmembrane region" description="Helical" evidence="5">
    <location>
        <begin position="23"/>
        <end position="41"/>
    </location>
</feature>
<dbReference type="EMBL" id="BAABKD010000011">
    <property type="protein sequence ID" value="GAA5092750.1"/>
    <property type="molecule type" value="Genomic_DNA"/>
</dbReference>
<proteinExistence type="predicted"/>
<keyword evidence="4 5" id="KW-0472">Membrane</keyword>
<keyword evidence="2 5" id="KW-0812">Transmembrane</keyword>
<feature type="transmembrane region" description="Helical" evidence="5">
    <location>
        <begin position="103"/>
        <end position="127"/>
    </location>
</feature>
<feature type="transmembrane region" description="Helical" evidence="5">
    <location>
        <begin position="171"/>
        <end position="188"/>
    </location>
</feature>
<protein>
    <submittedName>
        <fullName evidence="7">Mechanosensitive ion channel</fullName>
    </submittedName>
</protein>
<keyword evidence="8" id="KW-1185">Reference proteome</keyword>
<evidence type="ECO:0000313" key="8">
    <source>
        <dbReference type="Proteomes" id="UP001500227"/>
    </source>
</evidence>
<dbReference type="Proteomes" id="UP001500227">
    <property type="component" value="Unassembled WGS sequence"/>
</dbReference>
<dbReference type="Pfam" id="PF00924">
    <property type="entry name" value="MS_channel_2nd"/>
    <property type="match status" value="1"/>
</dbReference>
<evidence type="ECO:0000256" key="1">
    <source>
        <dbReference type="ARBA" id="ARBA00004370"/>
    </source>
</evidence>
<evidence type="ECO:0000256" key="5">
    <source>
        <dbReference type="SAM" id="Phobius"/>
    </source>
</evidence>